<name>A0A2M7TGB6_9BACT</name>
<proteinExistence type="predicted"/>
<evidence type="ECO:0000313" key="2">
    <source>
        <dbReference type="Proteomes" id="UP000230553"/>
    </source>
</evidence>
<accession>A0A2M7TGB6</accession>
<dbReference type="EMBL" id="PFNM01000021">
    <property type="protein sequence ID" value="PIZ45087.1"/>
    <property type="molecule type" value="Genomic_DNA"/>
</dbReference>
<gene>
    <name evidence="1" type="ORF">COY31_01075</name>
</gene>
<evidence type="ECO:0000313" key="1">
    <source>
        <dbReference type="EMBL" id="PIZ45087.1"/>
    </source>
</evidence>
<comment type="caution">
    <text evidence="1">The sequence shown here is derived from an EMBL/GenBank/DDBJ whole genome shotgun (WGS) entry which is preliminary data.</text>
</comment>
<reference evidence="2" key="1">
    <citation type="submission" date="2017-09" db="EMBL/GenBank/DDBJ databases">
        <title>Depth-based differentiation of microbial function through sediment-hosted aquifers and enrichment of novel symbionts in the deep terrestrial subsurface.</title>
        <authorList>
            <person name="Probst A.J."/>
            <person name="Ladd B."/>
            <person name="Jarett J.K."/>
            <person name="Geller-Mcgrath D.E."/>
            <person name="Sieber C.M.K."/>
            <person name="Emerson J.B."/>
            <person name="Anantharaman K."/>
            <person name="Thomas B.C."/>
            <person name="Malmstrom R."/>
            <person name="Stieglmeier M."/>
            <person name="Klingl A."/>
            <person name="Woyke T."/>
            <person name="Ryan C.M."/>
            <person name="Banfield J.F."/>
        </authorList>
    </citation>
    <scope>NUCLEOTIDE SEQUENCE [LARGE SCALE GENOMIC DNA]</scope>
</reference>
<dbReference type="Proteomes" id="UP000230553">
    <property type="component" value="Unassembled WGS sequence"/>
</dbReference>
<dbReference type="AlphaFoldDB" id="A0A2M7TGB6"/>
<protein>
    <submittedName>
        <fullName evidence="1">Uncharacterized protein</fullName>
    </submittedName>
</protein>
<organism evidence="1 2">
    <name type="scientific">Candidatus Wolfebacteria bacterium CG_4_10_14_0_2_um_filter_39_18</name>
    <dbReference type="NCBI Taxonomy" id="1975061"/>
    <lineage>
        <taxon>Bacteria</taxon>
        <taxon>Candidatus Wolfeibacteriota</taxon>
    </lineage>
</organism>
<sequence>MRAVGKPELSEPTVVSRIAEDHQLKVTPGIDSEIRVCCPIPQQCGKCTAYNGEPKTGLPLFEVLSFWNTVGSRKEVCFTL</sequence>